<evidence type="ECO:0000313" key="5">
    <source>
        <dbReference type="EMBL" id="EIW17580.1"/>
    </source>
</evidence>
<protein>
    <submittedName>
        <fullName evidence="5">Ankyrin repeat-containing domain-containing protein</fullName>
    </submittedName>
</protein>
<dbReference type="Pfam" id="PF12796">
    <property type="entry name" value="Ank_2"/>
    <property type="match status" value="1"/>
</dbReference>
<dbReference type="PANTHER" id="PTHR24198:SF165">
    <property type="entry name" value="ANKYRIN REPEAT-CONTAINING PROTEIN-RELATED"/>
    <property type="match status" value="1"/>
</dbReference>
<name>I8RHX5_9FIRM</name>
<dbReference type="PANTHER" id="PTHR24198">
    <property type="entry name" value="ANKYRIN REPEAT AND PROTEIN KINASE DOMAIN-CONTAINING PROTEIN"/>
    <property type="match status" value="1"/>
</dbReference>
<feature type="transmembrane region" description="Helical" evidence="4">
    <location>
        <begin position="71"/>
        <end position="90"/>
    </location>
</feature>
<reference evidence="5 6" key="1">
    <citation type="journal article" date="2012" name="J. Bacteriol.">
        <title>Draft Genome Sequences for Two Metal-Reducing Pelosinus fermentans Strains Isolated from a Cr(VI)-Contaminated Site and for Type Strain R7.</title>
        <authorList>
            <person name="Brown S.D."/>
            <person name="Podar M."/>
            <person name="Klingeman D.M."/>
            <person name="Johnson C.M."/>
            <person name="Yang Z.K."/>
            <person name="Utturkar S.M."/>
            <person name="Land M.L."/>
            <person name="Mosher J.J."/>
            <person name="Hurt R.A.Jr."/>
            <person name="Phelps T.J."/>
            <person name="Palumbo A.V."/>
            <person name="Arkin A.P."/>
            <person name="Hazen T.C."/>
            <person name="Elias D.A."/>
        </authorList>
    </citation>
    <scope>NUCLEOTIDE SEQUENCE [LARGE SCALE GENOMIC DNA]</scope>
    <source>
        <strain evidence="5 6">B4</strain>
    </source>
</reference>
<dbReference type="OrthoDB" id="5622506at2"/>
<dbReference type="Proteomes" id="UP000004324">
    <property type="component" value="Unassembled WGS sequence"/>
</dbReference>
<gene>
    <name evidence="5" type="ORF">FB4_4329</name>
</gene>
<organism evidence="5 6">
    <name type="scientific">Pelosinus fermentans B4</name>
    <dbReference type="NCBI Taxonomy" id="1149862"/>
    <lineage>
        <taxon>Bacteria</taxon>
        <taxon>Bacillati</taxon>
        <taxon>Bacillota</taxon>
        <taxon>Negativicutes</taxon>
        <taxon>Selenomonadales</taxon>
        <taxon>Sporomusaceae</taxon>
        <taxon>Pelosinus</taxon>
    </lineage>
</organism>
<keyword evidence="4" id="KW-0472">Membrane</keyword>
<proteinExistence type="predicted"/>
<evidence type="ECO:0000256" key="3">
    <source>
        <dbReference type="PROSITE-ProRule" id="PRU00023"/>
    </source>
</evidence>
<dbReference type="SMART" id="SM00248">
    <property type="entry name" value="ANK"/>
    <property type="match status" value="4"/>
</dbReference>
<keyword evidence="6" id="KW-1185">Reference proteome</keyword>
<feature type="repeat" description="ANK" evidence="3">
    <location>
        <begin position="147"/>
        <end position="179"/>
    </location>
</feature>
<keyword evidence="2 3" id="KW-0040">ANK repeat</keyword>
<feature type="repeat" description="ANK" evidence="3">
    <location>
        <begin position="180"/>
        <end position="212"/>
    </location>
</feature>
<dbReference type="PATRIC" id="fig|1149862.3.peg.3299"/>
<evidence type="ECO:0000256" key="1">
    <source>
        <dbReference type="ARBA" id="ARBA00022737"/>
    </source>
</evidence>
<keyword evidence="4" id="KW-0812">Transmembrane</keyword>
<keyword evidence="1" id="KW-0677">Repeat</keyword>
<dbReference type="SUPFAM" id="SSF48403">
    <property type="entry name" value="Ankyrin repeat"/>
    <property type="match status" value="1"/>
</dbReference>
<accession>I8RHX5</accession>
<dbReference type="InterPro" id="IPR002110">
    <property type="entry name" value="Ankyrin_rpt"/>
</dbReference>
<sequence length="425" mass="46469">MDKEGIMSEAAIDELLAVANKELFAPESASANSEIDQLSASEENVSQGIPPTQKISFLTQLLQESQIKRKLAAVLLLLCVCILTGGYVGYQKALQTIEAPLPLDKIIQQGITFEGKNLITYAGRGDKPIVLAFLDAGMDINTTRNTDGWTALTAASFYKKPEMVKLLLEKQALVDIQDRSGRTPLLYAAAMGTEEITTLLLEAGANPNTQDKNGRTALMEAYSKQEAKIAEILKSAGADPTLSTIVRKEDIPDAPASQAKKVPQIASSTIPDEVRMTVGKAGLIPIGMPLEEVKKLYPALTMNEMYIDGSKKILANIFLENNSDPSLVLELSRGKSQLVSIINIYDSRFTTDKSITLHSTVGDIRNQYSVSEIRVIDHSLYLLVKSTKMLFELDINDPMIPISWTESGSPDSIPSDTKIKRVIMY</sequence>
<comment type="caution">
    <text evidence="5">The sequence shown here is derived from an EMBL/GenBank/DDBJ whole genome shotgun (WGS) entry which is preliminary data.</text>
</comment>
<dbReference type="RefSeq" id="WP_007936115.1">
    <property type="nucleotide sequence ID" value="NZ_AKVJ01000030.1"/>
</dbReference>
<dbReference type="InterPro" id="IPR036770">
    <property type="entry name" value="Ankyrin_rpt-contain_sf"/>
</dbReference>
<dbReference type="PROSITE" id="PS50088">
    <property type="entry name" value="ANK_REPEAT"/>
    <property type="match status" value="2"/>
</dbReference>
<dbReference type="PROSITE" id="PS50297">
    <property type="entry name" value="ANK_REP_REGION"/>
    <property type="match status" value="1"/>
</dbReference>
<evidence type="ECO:0000256" key="4">
    <source>
        <dbReference type="SAM" id="Phobius"/>
    </source>
</evidence>
<evidence type="ECO:0000313" key="6">
    <source>
        <dbReference type="Proteomes" id="UP000004324"/>
    </source>
</evidence>
<dbReference type="EMBL" id="AKVJ01000030">
    <property type="protein sequence ID" value="EIW17580.1"/>
    <property type="molecule type" value="Genomic_DNA"/>
</dbReference>
<evidence type="ECO:0000256" key="2">
    <source>
        <dbReference type="ARBA" id="ARBA00023043"/>
    </source>
</evidence>
<dbReference type="Gene3D" id="1.25.40.20">
    <property type="entry name" value="Ankyrin repeat-containing domain"/>
    <property type="match status" value="1"/>
</dbReference>
<dbReference type="AlphaFoldDB" id="I8RHX5"/>
<keyword evidence="4" id="KW-1133">Transmembrane helix</keyword>